<keyword evidence="1" id="KW-0472">Membrane</keyword>
<dbReference type="RefSeq" id="WP_186741009.1">
    <property type="nucleotide sequence ID" value="NZ_CP060394.1"/>
</dbReference>
<reference evidence="2 3" key="1">
    <citation type="submission" date="2020-08" db="EMBL/GenBank/DDBJ databases">
        <title>Edaphobacter telluris sp. nov. and Acidobacterium dinghuensis sp. nov., two acidobacteria isolated from forest soil.</title>
        <authorList>
            <person name="Fu J."/>
            <person name="Qiu L."/>
        </authorList>
    </citation>
    <scope>NUCLEOTIDE SEQUENCE [LARGE SCALE GENOMIC DNA]</scope>
    <source>
        <strain evidence="2">4Y35</strain>
    </source>
</reference>
<name>A0A7G8BE76_9BACT</name>
<keyword evidence="3" id="KW-1185">Reference proteome</keyword>
<organism evidence="2 3">
    <name type="scientific">Alloacidobacterium dinghuense</name>
    <dbReference type="NCBI Taxonomy" id="2763107"/>
    <lineage>
        <taxon>Bacteria</taxon>
        <taxon>Pseudomonadati</taxon>
        <taxon>Acidobacteriota</taxon>
        <taxon>Terriglobia</taxon>
        <taxon>Terriglobales</taxon>
        <taxon>Acidobacteriaceae</taxon>
        <taxon>Alloacidobacterium</taxon>
    </lineage>
</organism>
<keyword evidence="1" id="KW-1133">Transmembrane helix</keyword>
<evidence type="ECO:0000256" key="1">
    <source>
        <dbReference type="SAM" id="Phobius"/>
    </source>
</evidence>
<dbReference type="EMBL" id="CP060394">
    <property type="protein sequence ID" value="QNI30846.1"/>
    <property type="molecule type" value="Genomic_DNA"/>
</dbReference>
<dbReference type="Proteomes" id="UP000515312">
    <property type="component" value="Chromosome"/>
</dbReference>
<accession>A0A7G8BE76</accession>
<keyword evidence="1" id="KW-0812">Transmembrane</keyword>
<protein>
    <submittedName>
        <fullName evidence="2">DUF4760 domain-containing protein</fullName>
    </submittedName>
</protein>
<evidence type="ECO:0000313" key="2">
    <source>
        <dbReference type="EMBL" id="QNI30846.1"/>
    </source>
</evidence>
<gene>
    <name evidence="2" type="ORF">H7849_17215</name>
</gene>
<dbReference type="Pfam" id="PF15956">
    <property type="entry name" value="DUF4760"/>
    <property type="match status" value="1"/>
</dbReference>
<dbReference type="KEGG" id="adin:H7849_17215"/>
<dbReference type="InterPro" id="IPR031876">
    <property type="entry name" value="DUF4760"/>
</dbReference>
<dbReference type="AlphaFoldDB" id="A0A7G8BE76"/>
<proteinExistence type="predicted"/>
<evidence type="ECO:0000313" key="3">
    <source>
        <dbReference type="Proteomes" id="UP000515312"/>
    </source>
</evidence>
<feature type="transmembrane region" description="Helical" evidence="1">
    <location>
        <begin position="15"/>
        <end position="31"/>
    </location>
</feature>
<sequence length="181" mass="20878">MSVSYTGVLDVIKDFGPIVTAVGVFVAVWTLRANHDWNRRQYTAILVAGWNEKTSIHRKAIERLRPGLIDLDSKGTPTELTRADAAAIYTAKPDTPEWELRFHFVEFLNHLEAIASAYRNKVADEQMLEESFRSVLIRVHDILVNFIATVDQHRGYEAWEPYSAVVAYWKRKPFKPRRYTA</sequence>